<keyword evidence="1" id="KW-0812">Transmembrane</keyword>
<dbReference type="EMBL" id="BMGP01000005">
    <property type="protein sequence ID" value="GGF34874.1"/>
    <property type="molecule type" value="Genomic_DNA"/>
</dbReference>
<reference evidence="2 3" key="1">
    <citation type="journal article" date="2014" name="Int. J. Syst. Evol. Microbiol.">
        <title>Complete genome sequence of Corynebacterium casei LMG S-19264T (=DSM 44701T), isolated from a smear-ripened cheese.</title>
        <authorList>
            <consortium name="US DOE Joint Genome Institute (JGI-PGF)"/>
            <person name="Walter F."/>
            <person name="Albersmeier A."/>
            <person name="Kalinowski J."/>
            <person name="Ruckert C."/>
        </authorList>
    </citation>
    <scope>NUCLEOTIDE SEQUENCE [LARGE SCALE GENOMIC DNA]</scope>
    <source>
        <strain evidence="2 3">CGMCC 1.12976</strain>
    </source>
</reference>
<accession>A0A917BCF0</accession>
<keyword evidence="1" id="KW-0472">Membrane</keyword>
<evidence type="ECO:0000313" key="2">
    <source>
        <dbReference type="EMBL" id="GGF34874.1"/>
    </source>
</evidence>
<protein>
    <submittedName>
        <fullName evidence="2">Uncharacterized protein</fullName>
    </submittedName>
</protein>
<keyword evidence="3" id="KW-1185">Reference proteome</keyword>
<organism evidence="2 3">
    <name type="scientific">Subtercola lobariae</name>
    <dbReference type="NCBI Taxonomy" id="1588641"/>
    <lineage>
        <taxon>Bacteria</taxon>
        <taxon>Bacillati</taxon>
        <taxon>Actinomycetota</taxon>
        <taxon>Actinomycetes</taxon>
        <taxon>Micrococcales</taxon>
        <taxon>Microbacteriaceae</taxon>
        <taxon>Subtercola</taxon>
    </lineage>
</organism>
<gene>
    <name evidence="2" type="ORF">GCM10011399_29940</name>
</gene>
<sequence>MLPLLFMVWVVIVIVLRIRQMDEYQVKLLFPGLAVGFTVSMFAAITLGTLSAAGFSVPNAGWPVALIGILSWEFTNLITGAPKA</sequence>
<dbReference type="AlphaFoldDB" id="A0A917BCF0"/>
<feature type="transmembrane region" description="Helical" evidence="1">
    <location>
        <begin position="60"/>
        <end position="79"/>
    </location>
</feature>
<dbReference type="Proteomes" id="UP000598775">
    <property type="component" value="Unassembled WGS sequence"/>
</dbReference>
<feature type="transmembrane region" description="Helical" evidence="1">
    <location>
        <begin position="28"/>
        <end position="54"/>
    </location>
</feature>
<evidence type="ECO:0000313" key="3">
    <source>
        <dbReference type="Proteomes" id="UP000598775"/>
    </source>
</evidence>
<comment type="caution">
    <text evidence="2">The sequence shown here is derived from an EMBL/GenBank/DDBJ whole genome shotgun (WGS) entry which is preliminary data.</text>
</comment>
<name>A0A917BCF0_9MICO</name>
<proteinExistence type="predicted"/>
<feature type="transmembrane region" description="Helical" evidence="1">
    <location>
        <begin position="6"/>
        <end position="21"/>
    </location>
</feature>
<evidence type="ECO:0000256" key="1">
    <source>
        <dbReference type="SAM" id="Phobius"/>
    </source>
</evidence>
<keyword evidence="1" id="KW-1133">Transmembrane helix</keyword>